<evidence type="ECO:0000313" key="3">
    <source>
        <dbReference type="Proteomes" id="UP000701801"/>
    </source>
</evidence>
<dbReference type="EMBL" id="CAJVRM010000182">
    <property type="protein sequence ID" value="CAG8976549.1"/>
    <property type="molecule type" value="Genomic_DNA"/>
</dbReference>
<dbReference type="OrthoDB" id="3552642at2759"/>
<feature type="compositionally biased region" description="Basic residues" evidence="1">
    <location>
        <begin position="1"/>
        <end position="12"/>
    </location>
</feature>
<protein>
    <submittedName>
        <fullName evidence="2">Uncharacterized protein</fullName>
    </submittedName>
</protein>
<dbReference type="AlphaFoldDB" id="A0A9N9LJY0"/>
<comment type="caution">
    <text evidence="2">The sequence shown here is derived from an EMBL/GenBank/DDBJ whole genome shotgun (WGS) entry which is preliminary data.</text>
</comment>
<keyword evidence="3" id="KW-1185">Reference proteome</keyword>
<feature type="region of interest" description="Disordered" evidence="1">
    <location>
        <begin position="64"/>
        <end position="136"/>
    </location>
</feature>
<feature type="compositionally biased region" description="Basic and acidic residues" evidence="1">
    <location>
        <begin position="64"/>
        <end position="86"/>
    </location>
</feature>
<feature type="region of interest" description="Disordered" evidence="1">
    <location>
        <begin position="1"/>
        <end position="20"/>
    </location>
</feature>
<dbReference type="Proteomes" id="UP000701801">
    <property type="component" value="Unassembled WGS sequence"/>
</dbReference>
<evidence type="ECO:0000313" key="2">
    <source>
        <dbReference type="EMBL" id="CAG8976549.1"/>
    </source>
</evidence>
<reference evidence="2" key="1">
    <citation type="submission" date="2021-07" db="EMBL/GenBank/DDBJ databases">
        <authorList>
            <person name="Durling M."/>
        </authorList>
    </citation>
    <scope>NUCLEOTIDE SEQUENCE</scope>
</reference>
<name>A0A9N9LJY0_9HELO</name>
<proteinExistence type="predicted"/>
<feature type="compositionally biased region" description="Basic residues" evidence="1">
    <location>
        <begin position="110"/>
        <end position="120"/>
    </location>
</feature>
<sequence>MPHARSGPRHHCPGLTGKVDNYPGNCRHNGLWCETHENYCPRHDWSHMKKWPCPACEKELRMNDRRKDKDRKRDDGDGDGGGDRKNNPKPINARNRKQIAKAARQDKQAGNKKPKTKNKSRTKDGSMDGSGNSQVKRRRYRVRIRFLEVIIELARPTDIAKFAKVNQQAQANWGKSV</sequence>
<gene>
    <name evidence="2" type="ORF">HYALB_00010191</name>
</gene>
<accession>A0A9N9LJY0</accession>
<organism evidence="2 3">
    <name type="scientific">Hymenoscyphus albidus</name>
    <dbReference type="NCBI Taxonomy" id="595503"/>
    <lineage>
        <taxon>Eukaryota</taxon>
        <taxon>Fungi</taxon>
        <taxon>Dikarya</taxon>
        <taxon>Ascomycota</taxon>
        <taxon>Pezizomycotina</taxon>
        <taxon>Leotiomycetes</taxon>
        <taxon>Helotiales</taxon>
        <taxon>Helotiaceae</taxon>
        <taxon>Hymenoscyphus</taxon>
    </lineage>
</organism>
<evidence type="ECO:0000256" key="1">
    <source>
        <dbReference type="SAM" id="MobiDB-lite"/>
    </source>
</evidence>